<evidence type="ECO:0000256" key="7">
    <source>
        <dbReference type="ARBA" id="ARBA00022989"/>
    </source>
</evidence>
<dbReference type="GO" id="GO:0015188">
    <property type="term" value="F:L-isoleucine transmembrane transporter activity"/>
    <property type="evidence" value="ECO:0007669"/>
    <property type="project" value="TreeGrafter"/>
</dbReference>
<dbReference type="EMBL" id="JRMW01000033">
    <property type="protein sequence ID" value="KGF04200.1"/>
    <property type="molecule type" value="Genomic_DNA"/>
</dbReference>
<comment type="caution">
    <text evidence="10">The sequence shown here is derived from an EMBL/GenBank/DDBJ whole genome shotgun (WGS) entry which is preliminary data.</text>
</comment>
<feature type="transmembrane region" description="Helical" evidence="9">
    <location>
        <begin position="345"/>
        <end position="368"/>
    </location>
</feature>
<evidence type="ECO:0000313" key="11">
    <source>
        <dbReference type="Proteomes" id="UP000029579"/>
    </source>
</evidence>
<gene>
    <name evidence="10" type="ORF">HMPREF1630_05250</name>
</gene>
<dbReference type="RefSeq" id="WP_037327665.1">
    <property type="nucleotide sequence ID" value="NZ_JRMW01000033.1"/>
</dbReference>
<evidence type="ECO:0000256" key="3">
    <source>
        <dbReference type="ARBA" id="ARBA00022448"/>
    </source>
</evidence>
<keyword evidence="8 9" id="KW-0472">Membrane</keyword>
<dbReference type="GO" id="GO:0015190">
    <property type="term" value="F:L-leucine transmembrane transporter activity"/>
    <property type="evidence" value="ECO:0007669"/>
    <property type="project" value="TreeGrafter"/>
</dbReference>
<evidence type="ECO:0000256" key="5">
    <source>
        <dbReference type="ARBA" id="ARBA00022692"/>
    </source>
</evidence>
<dbReference type="OrthoDB" id="9783920at2"/>
<dbReference type="AlphaFoldDB" id="A0A095X2A7"/>
<dbReference type="GO" id="GO:0015820">
    <property type="term" value="P:L-leucine transport"/>
    <property type="evidence" value="ECO:0007669"/>
    <property type="project" value="TreeGrafter"/>
</dbReference>
<evidence type="ECO:0000256" key="2">
    <source>
        <dbReference type="ARBA" id="ARBA00008540"/>
    </source>
</evidence>
<name>A0A095X2A7_9FIRM</name>
<feature type="transmembrane region" description="Helical" evidence="9">
    <location>
        <begin position="235"/>
        <end position="261"/>
    </location>
</feature>
<feature type="transmembrane region" description="Helical" evidence="9">
    <location>
        <begin position="12"/>
        <end position="29"/>
    </location>
</feature>
<dbReference type="NCBIfam" id="TIGR00796">
    <property type="entry name" value="livcs"/>
    <property type="match status" value="1"/>
</dbReference>
<dbReference type="GO" id="GO:0005886">
    <property type="term" value="C:plasma membrane"/>
    <property type="evidence" value="ECO:0007669"/>
    <property type="project" value="UniProtKB-SubCell"/>
</dbReference>
<feature type="transmembrane region" description="Helical" evidence="9">
    <location>
        <begin position="82"/>
        <end position="101"/>
    </location>
</feature>
<dbReference type="Proteomes" id="UP000029579">
    <property type="component" value="Unassembled WGS sequence"/>
</dbReference>
<organism evidence="10 11">
    <name type="scientific">Anaerococcus lactolyticus S7-1-13</name>
    <dbReference type="NCBI Taxonomy" id="1284686"/>
    <lineage>
        <taxon>Bacteria</taxon>
        <taxon>Bacillati</taxon>
        <taxon>Bacillota</taxon>
        <taxon>Tissierellia</taxon>
        <taxon>Tissierellales</taxon>
        <taxon>Peptoniphilaceae</taxon>
        <taxon>Anaerococcus</taxon>
    </lineage>
</organism>
<dbReference type="GO" id="GO:0005304">
    <property type="term" value="F:L-valine transmembrane transporter activity"/>
    <property type="evidence" value="ECO:0007669"/>
    <property type="project" value="TreeGrafter"/>
</dbReference>
<feature type="transmembrane region" description="Helical" evidence="9">
    <location>
        <begin position="375"/>
        <end position="393"/>
    </location>
</feature>
<protein>
    <recommendedName>
        <fullName evidence="9">Branched-chain amino acid transport system carrier protein</fullName>
    </recommendedName>
</protein>
<sequence>MRKKLTLSENLLIGSLLFGLFFGAGNLIFPLELGQRSGANISLVTIGFLLSAVSLPILAVVATAASDSESLFDLSKAAGSKFAYFFTTLLYLTIGPGFAIPRTATTTYEVMFEGNESFYNSFGLLIFSLVFFALVLYFSIKKAKLIDTIGKFMTPLFLILLSILLIFTIFKPMGPVGMNLPTAKYLSNALAVGFVDGYNTLDAPAGLAFAIIIISNIKDLGVTDKKSMALETLKSGLVCLLAMSIIYAGLSFMGGASANILDDFANGAVILSQISEHYLGSLGHILLSIIVFVACLKTAIGLVSACSEMFEEMIKNKISYKTYCVIFSAVSLLIANLGLKQIITLSLPVLMFIYPISIVLIAISIISIFMGKRKFVYQLSLAVTAAFAFLDFLKTSPDFISKAPMVLKILDYANNSLPGYETGFAWVMPAVIAFIVGLIIDKKFLRN</sequence>
<dbReference type="eggNOG" id="COG1114">
    <property type="taxonomic scope" value="Bacteria"/>
</dbReference>
<accession>A0A095X2A7</accession>
<feature type="transmembrane region" description="Helical" evidence="9">
    <location>
        <begin position="121"/>
        <end position="140"/>
    </location>
</feature>
<evidence type="ECO:0000256" key="1">
    <source>
        <dbReference type="ARBA" id="ARBA00004651"/>
    </source>
</evidence>
<keyword evidence="3 9" id="KW-0813">Transport</keyword>
<evidence type="ECO:0000256" key="9">
    <source>
        <dbReference type="RuleBase" id="RU362122"/>
    </source>
</evidence>
<feature type="transmembrane region" description="Helical" evidence="9">
    <location>
        <begin position="41"/>
        <end position="61"/>
    </location>
</feature>
<keyword evidence="6 9" id="KW-0029">Amino-acid transport</keyword>
<feature type="transmembrane region" description="Helical" evidence="9">
    <location>
        <begin position="318"/>
        <end position="339"/>
    </location>
</feature>
<feature type="transmembrane region" description="Helical" evidence="9">
    <location>
        <begin position="281"/>
        <end position="306"/>
    </location>
</feature>
<feature type="transmembrane region" description="Helical" evidence="9">
    <location>
        <begin position="190"/>
        <end position="214"/>
    </location>
</feature>
<feature type="transmembrane region" description="Helical" evidence="9">
    <location>
        <begin position="152"/>
        <end position="170"/>
    </location>
</feature>
<keyword evidence="5 9" id="KW-0812">Transmembrane</keyword>
<comment type="subcellular location">
    <subcellularLocation>
        <location evidence="1 9">Cell membrane</location>
        <topology evidence="1 9">Multi-pass membrane protein</topology>
    </subcellularLocation>
</comment>
<keyword evidence="4" id="KW-1003">Cell membrane</keyword>
<dbReference type="PANTHER" id="PTHR30588">
    <property type="entry name" value="BRANCHED-CHAIN AMINO ACID TRANSPORT SYSTEM 2 CARRIER PROTEIN"/>
    <property type="match status" value="1"/>
</dbReference>
<evidence type="ECO:0000256" key="4">
    <source>
        <dbReference type="ARBA" id="ARBA00022475"/>
    </source>
</evidence>
<dbReference type="InterPro" id="IPR004685">
    <property type="entry name" value="Brnchd-chn_aa_trnsp_Livcs"/>
</dbReference>
<keyword evidence="7 9" id="KW-1133">Transmembrane helix</keyword>
<evidence type="ECO:0000256" key="6">
    <source>
        <dbReference type="ARBA" id="ARBA00022970"/>
    </source>
</evidence>
<evidence type="ECO:0000313" key="10">
    <source>
        <dbReference type="EMBL" id="KGF04200.1"/>
    </source>
</evidence>
<dbReference type="GO" id="GO:0015818">
    <property type="term" value="P:isoleucine transport"/>
    <property type="evidence" value="ECO:0007669"/>
    <property type="project" value="TreeGrafter"/>
</dbReference>
<dbReference type="PANTHER" id="PTHR30588:SF0">
    <property type="entry name" value="BRANCHED-CHAIN AMINO ACID PERMEASE BRNQ"/>
    <property type="match status" value="1"/>
</dbReference>
<comment type="function">
    <text evidence="9">Component of the transport system for branched-chain amino acids.</text>
</comment>
<feature type="transmembrane region" description="Helical" evidence="9">
    <location>
        <begin position="423"/>
        <end position="440"/>
    </location>
</feature>
<reference evidence="10 11" key="1">
    <citation type="submission" date="2014-07" db="EMBL/GenBank/DDBJ databases">
        <authorList>
            <person name="McCorrison J."/>
            <person name="Sanka R."/>
            <person name="Torralba M."/>
            <person name="Gillis M."/>
            <person name="Haft D.H."/>
            <person name="Methe B."/>
            <person name="Sutton G."/>
            <person name="Nelson K.E."/>
        </authorList>
    </citation>
    <scope>NUCLEOTIDE SEQUENCE [LARGE SCALE GENOMIC DNA]</scope>
    <source>
        <strain evidence="10 11">S7-1-13</strain>
    </source>
</reference>
<comment type="similarity">
    <text evidence="2 9">Belongs to the branched chain amino acid transporter family.</text>
</comment>
<dbReference type="Pfam" id="PF05525">
    <property type="entry name" value="Branch_AA_trans"/>
    <property type="match status" value="1"/>
</dbReference>
<proteinExistence type="inferred from homology"/>
<evidence type="ECO:0000256" key="8">
    <source>
        <dbReference type="ARBA" id="ARBA00023136"/>
    </source>
</evidence>